<evidence type="ECO:0000313" key="3">
    <source>
        <dbReference type="EMBL" id="KAI4545381.1"/>
    </source>
</evidence>
<feature type="compositionally biased region" description="Basic residues" evidence="1">
    <location>
        <begin position="120"/>
        <end position="140"/>
    </location>
</feature>
<dbReference type="InterPro" id="IPR001909">
    <property type="entry name" value="KRAB"/>
</dbReference>
<evidence type="ECO:0000259" key="2">
    <source>
        <dbReference type="PROSITE" id="PS50806"/>
    </source>
</evidence>
<dbReference type="InterPro" id="IPR036051">
    <property type="entry name" value="KRAB_dom_sf"/>
</dbReference>
<protein>
    <recommendedName>
        <fullName evidence="2">KRAB-related domain-containing protein</fullName>
    </recommendedName>
</protein>
<dbReference type="SMART" id="SM00349">
    <property type="entry name" value="KRAB"/>
    <property type="match status" value="2"/>
</dbReference>
<feature type="region of interest" description="Disordered" evidence="1">
    <location>
        <begin position="91"/>
        <end position="211"/>
    </location>
</feature>
<reference evidence="3" key="1">
    <citation type="submission" date="2022-03" db="EMBL/GenBank/DDBJ databases">
        <title>Genomic analyses of argali, domestic sheep and their hybrids provide insights into chromosomal evolution, heterosis and genetic basis of agronomic traits.</title>
        <authorList>
            <person name="Li M."/>
        </authorList>
    </citation>
    <scope>NUCLEOTIDE SEQUENCE</scope>
    <source>
        <strain evidence="3">CAU-MHL-2022a</strain>
        <tissue evidence="3">Skin</tissue>
    </source>
</reference>
<evidence type="ECO:0000256" key="1">
    <source>
        <dbReference type="SAM" id="MobiDB-lite"/>
    </source>
</evidence>
<feature type="domain" description="KRAB-related" evidence="2">
    <location>
        <begin position="209"/>
        <end position="272"/>
    </location>
</feature>
<feature type="compositionally biased region" description="Polar residues" evidence="1">
    <location>
        <begin position="321"/>
        <end position="340"/>
    </location>
</feature>
<feature type="domain" description="KRAB-related" evidence="2">
    <location>
        <begin position="35"/>
        <end position="98"/>
    </location>
</feature>
<feature type="compositionally biased region" description="Polar residues" evidence="1">
    <location>
        <begin position="147"/>
        <end position="166"/>
    </location>
</feature>
<dbReference type="SUPFAM" id="SSF109640">
    <property type="entry name" value="KRAB domain (Kruppel-associated box)"/>
    <property type="match status" value="2"/>
</dbReference>
<comment type="caution">
    <text evidence="3">The sequence shown here is derived from an EMBL/GenBank/DDBJ whole genome shotgun (WGS) entry which is preliminary data.</text>
</comment>
<dbReference type="PANTHER" id="PTHR14112">
    <property type="entry name" value="SYNOVIAL SARCOMA, X MEMBER"/>
    <property type="match status" value="1"/>
</dbReference>
<dbReference type="Proteomes" id="UP001214576">
    <property type="component" value="Unassembled WGS sequence"/>
</dbReference>
<feature type="compositionally biased region" description="Basic and acidic residues" evidence="1">
    <location>
        <begin position="94"/>
        <end position="111"/>
    </location>
</feature>
<feature type="compositionally biased region" description="Basic and acidic residues" evidence="1">
    <location>
        <begin position="167"/>
        <end position="183"/>
    </location>
</feature>
<gene>
    <name evidence="3" type="ORF">MG293_005647</name>
</gene>
<name>A0AAD4YG59_OVIAM</name>
<accession>A0AAD4YG59</accession>
<feature type="compositionally biased region" description="Basic residues" evidence="1">
    <location>
        <begin position="294"/>
        <end position="314"/>
    </location>
</feature>
<dbReference type="AlphaFoldDB" id="A0AAD4YG59"/>
<proteinExistence type="predicted"/>
<dbReference type="InterPro" id="IPR019041">
    <property type="entry name" value="SSXRD_motif"/>
</dbReference>
<dbReference type="InterPro" id="IPR003655">
    <property type="entry name" value="aKRAB"/>
</dbReference>
<evidence type="ECO:0000313" key="4">
    <source>
        <dbReference type="Proteomes" id="UP001214576"/>
    </source>
</evidence>
<dbReference type="GO" id="GO:0006355">
    <property type="term" value="P:regulation of DNA-templated transcription"/>
    <property type="evidence" value="ECO:0007669"/>
    <property type="project" value="InterPro"/>
</dbReference>
<dbReference type="Pfam" id="PF09514">
    <property type="entry name" value="SSXRD"/>
    <property type="match status" value="1"/>
</dbReference>
<organism evidence="3 4">
    <name type="scientific">Ovis ammon polii</name>
    <dbReference type="NCBI Taxonomy" id="230172"/>
    <lineage>
        <taxon>Eukaryota</taxon>
        <taxon>Metazoa</taxon>
        <taxon>Chordata</taxon>
        <taxon>Craniata</taxon>
        <taxon>Vertebrata</taxon>
        <taxon>Euteleostomi</taxon>
        <taxon>Mammalia</taxon>
        <taxon>Eutheria</taxon>
        <taxon>Laurasiatheria</taxon>
        <taxon>Artiodactyla</taxon>
        <taxon>Ruminantia</taxon>
        <taxon>Pecora</taxon>
        <taxon>Bovidae</taxon>
        <taxon>Caprinae</taxon>
        <taxon>Ovis</taxon>
    </lineage>
</organism>
<dbReference type="GO" id="GO:0005634">
    <property type="term" value="C:nucleus"/>
    <property type="evidence" value="ECO:0007669"/>
    <property type="project" value="InterPro"/>
</dbReference>
<sequence>MSGGDPELLTLVLSLPGILGYKICDLALDWMVLNLFWKSFKNISKYFSKKEWARLGYSEKVTYVNLKRNYETMTRLGLKCTPPAFMCPKNGATESKRCDSKIKNPREKDEPAEGTSNMQGRKRQKKVMSKKPVKGKKRSKIVPGTSGPEQAQRQLRSQTKASISAQESKKTSGIDKPRMEKSRTLIQISTMNSGSFYETPREDRKKLEKKSKSFKNISKYFSKKEWARLGYSEKVTYVNLKRNYETMTRLGLKCTPPAFMCPKNGATESKRCDSKIKNPREKDEPAEGTSNMQGRKRQKKVMSKKPVKGKKRSKIVPGTSGPEQAQRQLRSQTKASISAQESKKTSGSKKKTVNVWANRLRKRKPVAYEEISDPEEED</sequence>
<feature type="region of interest" description="Disordered" evidence="1">
    <location>
        <begin position="255"/>
        <end position="378"/>
    </location>
</feature>
<feature type="compositionally biased region" description="Polar residues" evidence="1">
    <location>
        <begin position="184"/>
        <end position="196"/>
    </location>
</feature>
<dbReference type="PANTHER" id="PTHR14112:SF1">
    <property type="entry name" value="KRAB-RELATED DOMAIN-CONTAINING PROTEIN"/>
    <property type="match status" value="1"/>
</dbReference>
<feature type="compositionally biased region" description="Basic and acidic residues" evidence="1">
    <location>
        <begin position="268"/>
        <end position="285"/>
    </location>
</feature>
<dbReference type="EMBL" id="JAKZEL010000003">
    <property type="protein sequence ID" value="KAI4545381.1"/>
    <property type="molecule type" value="Genomic_DNA"/>
</dbReference>
<keyword evidence="4" id="KW-1185">Reference proteome</keyword>
<dbReference type="PROSITE" id="PS50806">
    <property type="entry name" value="KRAB_RELATED"/>
    <property type="match status" value="2"/>
</dbReference>